<dbReference type="InterPro" id="IPR029057">
    <property type="entry name" value="PRTase-like"/>
</dbReference>
<dbReference type="AlphaFoldDB" id="A0A916UG55"/>
<sequence length="213" mass="23028">MAYKNREHAGEVLARELERFITETTTVLGLPRGGVPIAAVIANAWSVPLDILVVRKLGVPSHPELAFGAIGEDNTQVLNADVVAAERLTRRDIAQVHDAEAQELQRRCGLFRRNMPRANIAGRDVVIADDGIATGATMEAACRVARARGASRIVVAVPVAASQAITRLENVTDTIVCPLVTHNLGAVGRWYETFDQVSEREVSSLLTDEGRSK</sequence>
<dbReference type="InterPro" id="IPR000836">
    <property type="entry name" value="PRTase_dom"/>
</dbReference>
<evidence type="ECO:0000259" key="1">
    <source>
        <dbReference type="Pfam" id="PF00156"/>
    </source>
</evidence>
<dbReference type="Pfam" id="PF00156">
    <property type="entry name" value="Pribosyltran"/>
    <property type="match status" value="1"/>
</dbReference>
<dbReference type="Gene3D" id="3.30.1310.20">
    <property type="entry name" value="PRTase-like"/>
    <property type="match status" value="1"/>
</dbReference>
<dbReference type="CDD" id="cd06223">
    <property type="entry name" value="PRTases_typeI"/>
    <property type="match status" value="1"/>
</dbReference>
<feature type="domain" description="Phosphoribosyltransferase" evidence="1">
    <location>
        <begin position="13"/>
        <end position="168"/>
    </location>
</feature>
<comment type="caution">
    <text evidence="2">The sequence shown here is derived from an EMBL/GenBank/DDBJ whole genome shotgun (WGS) entry which is preliminary data.</text>
</comment>
<dbReference type="RefSeq" id="WP_188675303.1">
    <property type="nucleotide sequence ID" value="NZ_BMJH01000003.1"/>
</dbReference>
<dbReference type="EMBL" id="BMJH01000003">
    <property type="protein sequence ID" value="GGC70578.1"/>
    <property type="molecule type" value="Genomic_DNA"/>
</dbReference>
<name>A0A916UG55_9ACTN</name>
<protein>
    <recommendedName>
        <fullName evidence="1">Phosphoribosyltransferase domain-containing protein</fullName>
    </recommendedName>
</protein>
<evidence type="ECO:0000313" key="2">
    <source>
        <dbReference type="EMBL" id="GGC70578.1"/>
    </source>
</evidence>
<gene>
    <name evidence="2" type="ORF">GCM10011410_24290</name>
</gene>
<dbReference type="SUPFAM" id="SSF53271">
    <property type="entry name" value="PRTase-like"/>
    <property type="match status" value="1"/>
</dbReference>
<organism evidence="2 3">
    <name type="scientific">Hoyosella rhizosphaerae</name>
    <dbReference type="NCBI Taxonomy" id="1755582"/>
    <lineage>
        <taxon>Bacteria</taxon>
        <taxon>Bacillati</taxon>
        <taxon>Actinomycetota</taxon>
        <taxon>Actinomycetes</taxon>
        <taxon>Mycobacteriales</taxon>
        <taxon>Hoyosellaceae</taxon>
        <taxon>Hoyosella</taxon>
    </lineage>
</organism>
<keyword evidence="3" id="KW-1185">Reference proteome</keyword>
<reference evidence="2" key="2">
    <citation type="submission" date="2020-09" db="EMBL/GenBank/DDBJ databases">
        <authorList>
            <person name="Sun Q."/>
            <person name="Zhou Y."/>
        </authorList>
    </citation>
    <scope>NUCLEOTIDE SEQUENCE</scope>
    <source>
        <strain evidence="2">CGMCC 1.15478</strain>
    </source>
</reference>
<accession>A0A916UG55</accession>
<dbReference type="Proteomes" id="UP000641514">
    <property type="component" value="Unassembled WGS sequence"/>
</dbReference>
<proteinExistence type="predicted"/>
<evidence type="ECO:0000313" key="3">
    <source>
        <dbReference type="Proteomes" id="UP000641514"/>
    </source>
</evidence>
<reference evidence="2" key="1">
    <citation type="journal article" date="2014" name="Int. J. Syst. Evol. Microbiol.">
        <title>Complete genome sequence of Corynebacterium casei LMG S-19264T (=DSM 44701T), isolated from a smear-ripened cheese.</title>
        <authorList>
            <consortium name="US DOE Joint Genome Institute (JGI-PGF)"/>
            <person name="Walter F."/>
            <person name="Albersmeier A."/>
            <person name="Kalinowski J."/>
            <person name="Ruckert C."/>
        </authorList>
    </citation>
    <scope>NUCLEOTIDE SEQUENCE</scope>
    <source>
        <strain evidence="2">CGMCC 1.15478</strain>
    </source>
</reference>
<dbReference type="Gene3D" id="3.40.50.2020">
    <property type="match status" value="1"/>
</dbReference>